<feature type="compositionally biased region" description="Polar residues" evidence="1">
    <location>
        <begin position="238"/>
        <end position="269"/>
    </location>
</feature>
<gene>
    <name evidence="2" type="ORF">PIB30_100395</name>
</gene>
<organism evidence="2 3">
    <name type="scientific">Stylosanthes scabra</name>
    <dbReference type="NCBI Taxonomy" id="79078"/>
    <lineage>
        <taxon>Eukaryota</taxon>
        <taxon>Viridiplantae</taxon>
        <taxon>Streptophyta</taxon>
        <taxon>Embryophyta</taxon>
        <taxon>Tracheophyta</taxon>
        <taxon>Spermatophyta</taxon>
        <taxon>Magnoliopsida</taxon>
        <taxon>eudicotyledons</taxon>
        <taxon>Gunneridae</taxon>
        <taxon>Pentapetalae</taxon>
        <taxon>rosids</taxon>
        <taxon>fabids</taxon>
        <taxon>Fabales</taxon>
        <taxon>Fabaceae</taxon>
        <taxon>Papilionoideae</taxon>
        <taxon>50 kb inversion clade</taxon>
        <taxon>dalbergioids sensu lato</taxon>
        <taxon>Dalbergieae</taxon>
        <taxon>Pterocarpus clade</taxon>
        <taxon>Stylosanthes</taxon>
    </lineage>
</organism>
<accession>A0ABU6TWL6</accession>
<evidence type="ECO:0000313" key="3">
    <source>
        <dbReference type="Proteomes" id="UP001341840"/>
    </source>
</evidence>
<comment type="caution">
    <text evidence="2">The sequence shown here is derived from an EMBL/GenBank/DDBJ whole genome shotgun (WGS) entry which is preliminary data.</text>
</comment>
<protein>
    <submittedName>
        <fullName evidence="2">Uncharacterized protein</fullName>
    </submittedName>
</protein>
<feature type="region of interest" description="Disordered" evidence="1">
    <location>
        <begin position="40"/>
        <end position="156"/>
    </location>
</feature>
<feature type="region of interest" description="Disordered" evidence="1">
    <location>
        <begin position="175"/>
        <end position="309"/>
    </location>
</feature>
<feature type="compositionally biased region" description="Low complexity" evidence="1">
    <location>
        <begin position="208"/>
        <end position="220"/>
    </location>
</feature>
<dbReference type="Proteomes" id="UP001341840">
    <property type="component" value="Unassembled WGS sequence"/>
</dbReference>
<feature type="compositionally biased region" description="Basic and acidic residues" evidence="1">
    <location>
        <begin position="102"/>
        <end position="113"/>
    </location>
</feature>
<proteinExistence type="predicted"/>
<evidence type="ECO:0000256" key="1">
    <source>
        <dbReference type="SAM" id="MobiDB-lite"/>
    </source>
</evidence>
<reference evidence="2 3" key="1">
    <citation type="journal article" date="2023" name="Plants (Basel)">
        <title>Bridging the Gap: Combining Genomics and Transcriptomics Approaches to Understand Stylosanthes scabra, an Orphan Legume from the Brazilian Caatinga.</title>
        <authorList>
            <person name="Ferreira-Neto J.R.C."/>
            <person name="da Silva M.D."/>
            <person name="Binneck E."/>
            <person name="de Melo N.F."/>
            <person name="da Silva R.H."/>
            <person name="de Melo A.L.T.M."/>
            <person name="Pandolfi V."/>
            <person name="Bustamante F.O."/>
            <person name="Brasileiro-Vidal A.C."/>
            <person name="Benko-Iseppon A.M."/>
        </authorList>
    </citation>
    <scope>NUCLEOTIDE SEQUENCE [LARGE SCALE GENOMIC DNA]</scope>
    <source>
        <tissue evidence="2">Leaves</tissue>
    </source>
</reference>
<keyword evidence="3" id="KW-1185">Reference proteome</keyword>
<feature type="compositionally biased region" description="Polar residues" evidence="1">
    <location>
        <begin position="42"/>
        <end position="52"/>
    </location>
</feature>
<feature type="compositionally biased region" description="Basic and acidic residues" evidence="1">
    <location>
        <begin position="296"/>
        <end position="306"/>
    </location>
</feature>
<feature type="compositionally biased region" description="Basic and acidic residues" evidence="1">
    <location>
        <begin position="123"/>
        <end position="144"/>
    </location>
</feature>
<feature type="compositionally biased region" description="Basic and acidic residues" evidence="1">
    <location>
        <begin position="221"/>
        <end position="237"/>
    </location>
</feature>
<dbReference type="EMBL" id="JASCZI010093420">
    <property type="protein sequence ID" value="MED6153286.1"/>
    <property type="molecule type" value="Genomic_DNA"/>
</dbReference>
<evidence type="ECO:0000313" key="2">
    <source>
        <dbReference type="EMBL" id="MED6153286.1"/>
    </source>
</evidence>
<feature type="compositionally biased region" description="Basic and acidic residues" evidence="1">
    <location>
        <begin position="270"/>
        <end position="280"/>
    </location>
</feature>
<feature type="compositionally biased region" description="Polar residues" evidence="1">
    <location>
        <begin position="175"/>
        <end position="199"/>
    </location>
</feature>
<name>A0ABU6TWL6_9FABA</name>
<sequence length="388" mass="42854">MFGVEGPRNNQKGIADLIATSSKDLLAKLRNFEMNRAKVAAQRQNYGNQEASSGAVEDEDKQGQLATKGKNRNVPKVTSAQRKLKEGDFATKGVNQPLTRLKATEGDLKDGEFGTKGMHKKDNRAEMGTENEKKCIDGQNKSKEGPPLPKRMKHSVPKKLDFSFLKSTFDSINKKVNTVAPPTSGEQHNITPENTSVHLNQGPPGEPSRAAMNNSASNNRDSTDALQRKLEVFRERINTIQSLSVTQQRSSSNSGHSAGNQGQQCNVQVSRERIQEREEVSPLPSPEPDPQPEGDTMDHEGSEMGKGRPVVRATTIDEFLKENGIDVALEGLTTGEQVIEQHDDGEESMELNQNYYQYVMADSDDDEGNISDQELVFSFEKLTLLLRS</sequence>